<evidence type="ECO:0000313" key="4">
    <source>
        <dbReference type="Proteomes" id="UP000280696"/>
    </source>
</evidence>
<gene>
    <name evidence="3" type="ORF">D7V94_19305</name>
</gene>
<dbReference type="SMART" id="SM00470">
    <property type="entry name" value="ParB"/>
    <property type="match status" value="1"/>
</dbReference>
<keyword evidence="4" id="KW-1185">Reference proteome</keyword>
<dbReference type="InterPro" id="IPR050336">
    <property type="entry name" value="Chromosome_partition/occlusion"/>
</dbReference>
<dbReference type="InterPro" id="IPR036086">
    <property type="entry name" value="ParB/Sulfiredoxin_sf"/>
</dbReference>
<evidence type="ECO:0000259" key="2">
    <source>
        <dbReference type="SMART" id="SM00470"/>
    </source>
</evidence>
<name>A0A3A9APX2_9FIRM</name>
<dbReference type="Pfam" id="PF02195">
    <property type="entry name" value="ParB_N"/>
    <property type="match status" value="1"/>
</dbReference>
<dbReference type="AlphaFoldDB" id="A0A3A9APX2"/>
<sequence>MAGRKSSASNIKMPDVNALFGLEEDTGRLSEKVEDIAIDQLHSFDSHPFRVLDDEKMQETVESVREHGIISPLLVRPGKESGYEIISGHRRKRACELLGLKAVPCFVRSMTDEEATVTMVDSNIQREELLYSEKAYAYKMKLDAIDRVKGRPKKEGQVVPDYLGKKSTEVAAEGSGESYKQVERYIRLTFLIKPMLNYVDEKRIAFGAGVELSYLESEVQELLCQTMQRLCVFPNLAQARKLKESGREGKLDENGMEIILSDEKPAAQAVRLQRKKLNEYFPAGYSAEQIEEVIYGLLKRWRFEQGE</sequence>
<dbReference type="CDD" id="cd16407">
    <property type="entry name" value="ParB_N_like"/>
    <property type="match status" value="1"/>
</dbReference>
<dbReference type="GO" id="GO:0003677">
    <property type="term" value="F:DNA binding"/>
    <property type="evidence" value="ECO:0007669"/>
    <property type="project" value="InterPro"/>
</dbReference>
<accession>A0A3A9APX2</accession>
<dbReference type="PANTHER" id="PTHR33375">
    <property type="entry name" value="CHROMOSOME-PARTITIONING PROTEIN PARB-RELATED"/>
    <property type="match status" value="1"/>
</dbReference>
<dbReference type="Gene3D" id="1.10.10.2830">
    <property type="match status" value="1"/>
</dbReference>
<dbReference type="Gene3D" id="3.90.1530.30">
    <property type="match status" value="1"/>
</dbReference>
<feature type="domain" description="ParB-like N-terminal" evidence="2">
    <location>
        <begin position="34"/>
        <end position="124"/>
    </location>
</feature>
<reference evidence="3 4" key="1">
    <citation type="submission" date="2018-09" db="EMBL/GenBank/DDBJ databases">
        <title>Murine metabolic-syndrome-specific gut microbial biobank.</title>
        <authorList>
            <person name="Liu C."/>
        </authorList>
    </citation>
    <scope>NUCLEOTIDE SEQUENCE [LARGE SCALE GENOMIC DNA]</scope>
    <source>
        <strain evidence="3 4">0.1xD8-82</strain>
    </source>
</reference>
<protein>
    <submittedName>
        <fullName evidence="3">ParB/RepB/Spo0J family partition protein</fullName>
    </submittedName>
</protein>
<dbReference type="NCBIfam" id="TIGR00180">
    <property type="entry name" value="parB_part"/>
    <property type="match status" value="1"/>
</dbReference>
<evidence type="ECO:0000313" key="3">
    <source>
        <dbReference type="EMBL" id="RKI88385.1"/>
    </source>
</evidence>
<dbReference type="OrthoDB" id="9771505at2"/>
<dbReference type="Proteomes" id="UP000280696">
    <property type="component" value="Unassembled WGS sequence"/>
</dbReference>
<organism evidence="3 4">
    <name type="scientific">Parablautia intestinalis</name>
    <dbReference type="NCBI Taxonomy" id="2320100"/>
    <lineage>
        <taxon>Bacteria</taxon>
        <taxon>Bacillati</taxon>
        <taxon>Bacillota</taxon>
        <taxon>Clostridia</taxon>
        <taxon>Lachnospirales</taxon>
        <taxon>Lachnospiraceae</taxon>
        <taxon>Parablautia</taxon>
    </lineage>
</organism>
<dbReference type="PANTHER" id="PTHR33375:SF1">
    <property type="entry name" value="CHROMOSOME-PARTITIONING PROTEIN PARB-RELATED"/>
    <property type="match status" value="1"/>
</dbReference>
<comment type="caution">
    <text evidence="3">The sequence shown here is derived from an EMBL/GenBank/DDBJ whole genome shotgun (WGS) entry which is preliminary data.</text>
</comment>
<proteinExistence type="inferred from homology"/>
<dbReference type="GO" id="GO:0007059">
    <property type="term" value="P:chromosome segregation"/>
    <property type="evidence" value="ECO:0007669"/>
    <property type="project" value="TreeGrafter"/>
</dbReference>
<dbReference type="InterPro" id="IPR004437">
    <property type="entry name" value="ParB/RepB/Spo0J"/>
</dbReference>
<dbReference type="SUPFAM" id="SSF109709">
    <property type="entry name" value="KorB DNA-binding domain-like"/>
    <property type="match status" value="1"/>
</dbReference>
<comment type="similarity">
    <text evidence="1">Belongs to the ParB family.</text>
</comment>
<dbReference type="SUPFAM" id="SSF110849">
    <property type="entry name" value="ParB/Sulfiredoxin"/>
    <property type="match status" value="1"/>
</dbReference>
<dbReference type="InterPro" id="IPR003115">
    <property type="entry name" value="ParB_N"/>
</dbReference>
<dbReference type="RefSeq" id="WP_120471949.1">
    <property type="nucleotide sequence ID" value="NZ_RAYQ01000028.1"/>
</dbReference>
<dbReference type="EMBL" id="RAYQ01000028">
    <property type="protein sequence ID" value="RKI88385.1"/>
    <property type="molecule type" value="Genomic_DNA"/>
</dbReference>
<dbReference type="GO" id="GO:0005694">
    <property type="term" value="C:chromosome"/>
    <property type="evidence" value="ECO:0007669"/>
    <property type="project" value="TreeGrafter"/>
</dbReference>
<evidence type="ECO:0000256" key="1">
    <source>
        <dbReference type="ARBA" id="ARBA00006295"/>
    </source>
</evidence>